<evidence type="ECO:0000313" key="2">
    <source>
        <dbReference type="Proteomes" id="UP000237271"/>
    </source>
</evidence>
<comment type="caution">
    <text evidence="1">The sequence shown here is derived from an EMBL/GenBank/DDBJ whole genome shotgun (WGS) entry which is preliminary data.</text>
</comment>
<organism evidence="1 2">
    <name type="scientific">Phytophthora palmivora</name>
    <dbReference type="NCBI Taxonomy" id="4796"/>
    <lineage>
        <taxon>Eukaryota</taxon>
        <taxon>Sar</taxon>
        <taxon>Stramenopiles</taxon>
        <taxon>Oomycota</taxon>
        <taxon>Peronosporomycetes</taxon>
        <taxon>Peronosporales</taxon>
        <taxon>Peronosporaceae</taxon>
        <taxon>Phytophthora</taxon>
    </lineage>
</organism>
<reference evidence="1 2" key="1">
    <citation type="journal article" date="2017" name="Genome Biol. Evol.">
        <title>Phytophthora megakarya and P. palmivora, closely related causal agents of cacao black pod rot, underwent increases in genome sizes and gene numbers by different mechanisms.</title>
        <authorList>
            <person name="Ali S.S."/>
            <person name="Shao J."/>
            <person name="Lary D.J."/>
            <person name="Kronmiller B."/>
            <person name="Shen D."/>
            <person name="Strem M.D."/>
            <person name="Amoako-Attah I."/>
            <person name="Akrofi A.Y."/>
            <person name="Begoude B.A."/>
            <person name="Ten Hoopen G.M."/>
            <person name="Coulibaly K."/>
            <person name="Kebe B.I."/>
            <person name="Melnick R.L."/>
            <person name="Guiltinan M.J."/>
            <person name="Tyler B.M."/>
            <person name="Meinhardt L.W."/>
            <person name="Bailey B.A."/>
        </authorList>
    </citation>
    <scope>NUCLEOTIDE SEQUENCE [LARGE SCALE GENOMIC DNA]</scope>
    <source>
        <strain evidence="2">sbr112.9</strain>
    </source>
</reference>
<dbReference type="Proteomes" id="UP000237271">
    <property type="component" value="Unassembled WGS sequence"/>
</dbReference>
<proteinExistence type="predicted"/>
<accession>A0A2P4XW36</accession>
<evidence type="ECO:0000313" key="1">
    <source>
        <dbReference type="EMBL" id="POM69766.1"/>
    </source>
</evidence>
<dbReference type="AlphaFoldDB" id="A0A2P4XW36"/>
<gene>
    <name evidence="1" type="ORF">PHPALM_13914</name>
</gene>
<dbReference type="OrthoDB" id="90859at2759"/>
<protein>
    <submittedName>
        <fullName evidence="1">Uncharacterized protein</fullName>
    </submittedName>
</protein>
<sequence length="189" mass="22442">MQKTTKKKNGLRRQWMIEEGTRNILKPAQNYKHSVSDVEEDVLVYVPPFQHNHTSWPEFERSLKKYMKATRQCLAQVPDSIRWYFLKNTTLVPQEAGPYQRKYIFRYGCPTPIVWCTRIAQALTFRVPVPDVELVDPERGWNLGITVKRELYVHINQAFARYQRRLSCFQELQAGASTEYQYIREDSNH</sequence>
<name>A0A2P4XW36_9STRA</name>
<dbReference type="EMBL" id="NCKW01007823">
    <property type="protein sequence ID" value="POM69766.1"/>
    <property type="molecule type" value="Genomic_DNA"/>
</dbReference>
<keyword evidence="2" id="KW-1185">Reference proteome</keyword>